<proteinExistence type="predicted"/>
<name>A0A0F7SA11_9BASI</name>
<dbReference type="EMBL" id="CCFA01004158">
    <property type="protein sequence ID" value="CDW99101.1"/>
    <property type="molecule type" value="Genomic_DNA"/>
</dbReference>
<protein>
    <submittedName>
        <fullName evidence="1">Uncharacterized protein</fullName>
    </submittedName>
</protein>
<reference evidence="2" key="1">
    <citation type="submission" date="2014-06" db="EMBL/GenBank/DDBJ databases">
        <authorList>
            <person name="Berkman P.J."/>
        </authorList>
    </citation>
    <scope>NUCLEOTIDE SEQUENCE [LARGE SCALE GENOMIC DNA]</scope>
</reference>
<organism evidence="1 2">
    <name type="scientific">Sporisorium scitamineum</name>
    <dbReference type="NCBI Taxonomy" id="49012"/>
    <lineage>
        <taxon>Eukaryota</taxon>
        <taxon>Fungi</taxon>
        <taxon>Dikarya</taxon>
        <taxon>Basidiomycota</taxon>
        <taxon>Ustilaginomycotina</taxon>
        <taxon>Ustilaginomycetes</taxon>
        <taxon>Ustilaginales</taxon>
        <taxon>Ustilaginaceae</taxon>
        <taxon>Sporisorium</taxon>
    </lineage>
</organism>
<keyword evidence="2" id="KW-1185">Reference proteome</keyword>
<gene>
    <name evidence="1" type="primary">SSCI69430.1</name>
</gene>
<dbReference type="AlphaFoldDB" id="A0A0F7SA11"/>
<evidence type="ECO:0000313" key="1">
    <source>
        <dbReference type="EMBL" id="CDW99101.1"/>
    </source>
</evidence>
<accession>A0A0F7SA11</accession>
<sequence length="58" mass="6679">MESRWWNEDGKRTVASLFDWLDSFSFANAVEQRAKLEAIIRVSLSADQAMSFLDIPLD</sequence>
<evidence type="ECO:0000313" key="2">
    <source>
        <dbReference type="Proteomes" id="UP000242770"/>
    </source>
</evidence>
<dbReference type="Proteomes" id="UP000242770">
    <property type="component" value="Unassembled WGS sequence"/>
</dbReference>